<keyword evidence="3" id="KW-1185">Reference proteome</keyword>
<evidence type="ECO:0000313" key="3">
    <source>
        <dbReference type="Proteomes" id="UP001500420"/>
    </source>
</evidence>
<feature type="region of interest" description="Disordered" evidence="1">
    <location>
        <begin position="1"/>
        <end position="24"/>
    </location>
</feature>
<feature type="region of interest" description="Disordered" evidence="1">
    <location>
        <begin position="219"/>
        <end position="248"/>
    </location>
</feature>
<evidence type="ECO:0000313" key="2">
    <source>
        <dbReference type="EMBL" id="GAA0681059.1"/>
    </source>
</evidence>
<dbReference type="EMBL" id="BAAADV010000007">
    <property type="protein sequence ID" value="GAA0681059.1"/>
    <property type="molecule type" value="Genomic_DNA"/>
</dbReference>
<dbReference type="AlphaFoldDB" id="A0AAV3TE79"/>
<dbReference type="PROSITE" id="PS51318">
    <property type="entry name" value="TAT"/>
    <property type="match status" value="1"/>
</dbReference>
<feature type="compositionally biased region" description="Basic and acidic residues" evidence="1">
    <location>
        <begin position="1"/>
        <end position="22"/>
    </location>
</feature>
<reference evidence="2 3" key="1">
    <citation type="journal article" date="2019" name="Int. J. Syst. Evol. Microbiol.">
        <title>The Global Catalogue of Microorganisms (GCM) 10K type strain sequencing project: providing services to taxonomists for standard genome sequencing and annotation.</title>
        <authorList>
            <consortium name="The Broad Institute Genomics Platform"/>
            <consortium name="The Broad Institute Genome Sequencing Center for Infectious Disease"/>
            <person name="Wu L."/>
            <person name="Ma J."/>
        </authorList>
    </citation>
    <scope>NUCLEOTIDE SEQUENCE [LARGE SCALE GENOMIC DNA]</scope>
    <source>
        <strain evidence="2 3">JCM 16328</strain>
    </source>
</reference>
<proteinExistence type="predicted"/>
<sequence length="413" mass="44095">MSDDDRTTTSDDRTTTSDDGRVTTRRQLLRAAVNGSVATGIAALSPIDDVLAAGDDAVTITYAYAREDPADPATLRPRTKTVPGDWYRAVAGAFDVHDRLVDVDVPGLLGSAVVPGSYDAPMASIAVDVLPDAESVLTDGVPELLRSVEFVTNVVEGLDPPGDANADETIEYVDRLPLPNVPGGVPCGHGDSLGTLSPSLFDEDGRRYFVTSNHLFGKTDEAAETSEESSDGSEGSEQSSDGSDEHSDKSLLVYVDEESERVAGRVDDRFPKQDFVLARPTDELRPTNAVAAPGPSTVAGQFTRIGLADLAARGEPLRKVGARTGFTEGQIHGVDGVTCYAGDRCRRGQLRWGSESTFDDGDSGSVNFRPDPERPDERVLVGALNNARTWWPGQNFTWGTAAYQMTAVNGVRF</sequence>
<name>A0AAV3TE79_9EURY</name>
<dbReference type="Proteomes" id="UP001500420">
    <property type="component" value="Unassembled WGS sequence"/>
</dbReference>
<gene>
    <name evidence="2" type="ORF">GCM10009020_32560</name>
</gene>
<feature type="compositionally biased region" description="Acidic residues" evidence="1">
    <location>
        <begin position="222"/>
        <end position="231"/>
    </location>
</feature>
<dbReference type="RefSeq" id="WP_343775232.1">
    <property type="nucleotide sequence ID" value="NZ_BAAADV010000007.1"/>
</dbReference>
<dbReference type="InterPro" id="IPR006311">
    <property type="entry name" value="TAT_signal"/>
</dbReference>
<accession>A0AAV3TE79</accession>
<comment type="caution">
    <text evidence="2">The sequence shown here is derived from an EMBL/GenBank/DDBJ whole genome shotgun (WGS) entry which is preliminary data.</text>
</comment>
<evidence type="ECO:0000256" key="1">
    <source>
        <dbReference type="SAM" id="MobiDB-lite"/>
    </source>
</evidence>
<feature type="compositionally biased region" description="Low complexity" evidence="1">
    <location>
        <begin position="232"/>
        <end position="241"/>
    </location>
</feature>
<organism evidence="2 3">
    <name type="scientific">Natronoarchaeum mannanilyticum</name>
    <dbReference type="NCBI Taxonomy" id="926360"/>
    <lineage>
        <taxon>Archaea</taxon>
        <taxon>Methanobacteriati</taxon>
        <taxon>Methanobacteriota</taxon>
        <taxon>Stenosarchaea group</taxon>
        <taxon>Halobacteria</taxon>
        <taxon>Halobacteriales</taxon>
        <taxon>Natronoarchaeaceae</taxon>
    </lineage>
</organism>
<protein>
    <submittedName>
        <fullName evidence="2">Uncharacterized protein</fullName>
    </submittedName>
</protein>
<feature type="region of interest" description="Disordered" evidence="1">
    <location>
        <begin position="354"/>
        <end position="375"/>
    </location>
</feature>